<dbReference type="PANTHER" id="PTHR23151:SF82">
    <property type="entry name" value="PYRUVATE DEHYDROGENASE COMPLEX PROTEIN X COMPONENT, MITOCHONDRIAL"/>
    <property type="match status" value="1"/>
</dbReference>
<keyword evidence="5" id="KW-1185">Reference proteome</keyword>
<dbReference type="InterPro" id="IPR036625">
    <property type="entry name" value="E3-bd_dom_sf"/>
</dbReference>
<feature type="compositionally biased region" description="Pro residues" evidence="2">
    <location>
        <begin position="180"/>
        <end position="189"/>
    </location>
</feature>
<dbReference type="InterPro" id="IPR045257">
    <property type="entry name" value="E2/Pdx1"/>
</dbReference>
<feature type="domain" description="Peripheral subunit-binding (PSBD)" evidence="3">
    <location>
        <begin position="89"/>
        <end position="129"/>
    </location>
</feature>
<proteinExistence type="inferred from homology"/>
<dbReference type="PANTHER" id="PTHR23151">
    <property type="entry name" value="DIHYDROLIPOAMIDE ACETYL/SUCCINYL-TRANSFERASE-RELATED"/>
    <property type="match status" value="1"/>
</dbReference>
<dbReference type="GO" id="GO:0045254">
    <property type="term" value="C:pyruvate dehydrogenase complex"/>
    <property type="evidence" value="ECO:0007669"/>
    <property type="project" value="InterPro"/>
</dbReference>
<evidence type="ECO:0000256" key="1">
    <source>
        <dbReference type="ARBA" id="ARBA00007317"/>
    </source>
</evidence>
<evidence type="ECO:0000259" key="3">
    <source>
        <dbReference type="PROSITE" id="PS51826"/>
    </source>
</evidence>
<feature type="region of interest" description="Disordered" evidence="2">
    <location>
        <begin position="1"/>
        <end position="48"/>
    </location>
</feature>
<dbReference type="PROSITE" id="PS51826">
    <property type="entry name" value="PSBD"/>
    <property type="match status" value="1"/>
</dbReference>
<evidence type="ECO:0000313" key="4">
    <source>
        <dbReference type="EMBL" id="OJD27041.1"/>
    </source>
</evidence>
<dbReference type="Gene3D" id="4.10.320.10">
    <property type="entry name" value="E3-binding domain"/>
    <property type="match status" value="1"/>
</dbReference>
<dbReference type="Pfam" id="PF02817">
    <property type="entry name" value="E3_binding"/>
    <property type="match status" value="1"/>
</dbReference>
<dbReference type="EMBL" id="LGTZ01000145">
    <property type="protein sequence ID" value="OJD27041.1"/>
    <property type="molecule type" value="Genomic_DNA"/>
</dbReference>
<gene>
    <name evidence="4" type="ORF">ACJ73_01568</name>
</gene>
<organism evidence="4 5">
    <name type="scientific">Blastomyces percursus</name>
    <dbReference type="NCBI Taxonomy" id="1658174"/>
    <lineage>
        <taxon>Eukaryota</taxon>
        <taxon>Fungi</taxon>
        <taxon>Dikarya</taxon>
        <taxon>Ascomycota</taxon>
        <taxon>Pezizomycotina</taxon>
        <taxon>Eurotiomycetes</taxon>
        <taxon>Eurotiomycetidae</taxon>
        <taxon>Onygenales</taxon>
        <taxon>Ajellomycetaceae</taxon>
        <taxon>Blastomyces</taxon>
    </lineage>
</organism>
<name>A0A1J9QEV6_9EURO</name>
<feature type="compositionally biased region" description="Low complexity" evidence="2">
    <location>
        <begin position="161"/>
        <end position="179"/>
    </location>
</feature>
<comment type="similarity">
    <text evidence="1">Belongs to the 2-oxoacid dehydrogenase family.</text>
</comment>
<dbReference type="VEuPathDB" id="FungiDB:ACJ73_01568"/>
<dbReference type="GO" id="GO:0006086">
    <property type="term" value="P:pyruvate decarboxylation to acetyl-CoA"/>
    <property type="evidence" value="ECO:0007669"/>
    <property type="project" value="InterPro"/>
</dbReference>
<dbReference type="AlphaFoldDB" id="A0A1J9QEV6"/>
<dbReference type="STRING" id="1658174.A0A1J9QEV6"/>
<reference evidence="4 5" key="1">
    <citation type="submission" date="2015-08" db="EMBL/GenBank/DDBJ databases">
        <title>Emmonsia species relationships and genome sequence.</title>
        <authorList>
            <person name="Cuomo C.A."/>
            <person name="Schwartz I.S."/>
            <person name="Kenyon C."/>
            <person name="De Hoog G.S."/>
            <person name="Govender N.P."/>
            <person name="Botha A."/>
            <person name="Moreno L."/>
            <person name="De Vries M."/>
            <person name="Munoz J.F."/>
            <person name="Stielow J.B."/>
        </authorList>
    </citation>
    <scope>NUCLEOTIDE SEQUENCE [LARGE SCALE GENOMIC DNA]</scope>
    <source>
        <strain evidence="4 5">EI222</strain>
    </source>
</reference>
<sequence length="376" mass="40234">MSQLKSQYLSASSQTRDDQKLSNQEAPGGTSIIRPANPVSRTKPKAARRLDHTAAAVRELHRAPNIHRLFADRHLQTASGTQSQNLPYPLFPSVSQLLHEKGISGPDISKIPASGPKGRLLKGDVLAYTGAIPQDYSSNLSAQISQLAHLDLSNIKIKQTPAEPQAKSAAAAEPTTTSAPPSPAQPSPPKETQISLPISLSSVLSMQERLQKTLGITIPLSTFLARAADVANDALPASKTKSRTQSADALFDEILGISPTKATAAGTHISRGNYVPEITAPEEYMAHPSPSASPRQQVHHQEQDIIDILSGKSQPSLASASTHMHSEESASFDSAGLDLATNIFSIKVPSPDRLRGETFLARLRDVLQDEPESLVF</sequence>
<accession>A0A1J9QEV6</accession>
<dbReference type="SUPFAM" id="SSF47005">
    <property type="entry name" value="Peripheral subunit-binding domain of 2-oxo acid dehydrogenase complex"/>
    <property type="match status" value="1"/>
</dbReference>
<dbReference type="GO" id="GO:0004742">
    <property type="term" value="F:dihydrolipoyllysine-residue acetyltransferase activity"/>
    <property type="evidence" value="ECO:0007669"/>
    <property type="project" value="TreeGrafter"/>
</dbReference>
<evidence type="ECO:0000313" key="5">
    <source>
        <dbReference type="Proteomes" id="UP000242791"/>
    </source>
</evidence>
<comment type="caution">
    <text evidence="4">The sequence shown here is derived from an EMBL/GenBank/DDBJ whole genome shotgun (WGS) entry which is preliminary data.</text>
</comment>
<dbReference type="OrthoDB" id="202158at2759"/>
<dbReference type="InterPro" id="IPR004167">
    <property type="entry name" value="PSBD"/>
</dbReference>
<evidence type="ECO:0000256" key="2">
    <source>
        <dbReference type="SAM" id="MobiDB-lite"/>
    </source>
</evidence>
<feature type="region of interest" description="Disordered" evidence="2">
    <location>
        <begin position="161"/>
        <end position="193"/>
    </location>
</feature>
<protein>
    <recommendedName>
        <fullName evidence="3">Peripheral subunit-binding (PSBD) domain-containing protein</fullName>
    </recommendedName>
</protein>
<feature type="compositionally biased region" description="Polar residues" evidence="2">
    <location>
        <begin position="1"/>
        <end position="14"/>
    </location>
</feature>
<dbReference type="Proteomes" id="UP000242791">
    <property type="component" value="Unassembled WGS sequence"/>
</dbReference>